<gene>
    <name evidence="2" type="ORF">SBA1_470060</name>
</gene>
<dbReference type="Proteomes" id="UP000238701">
    <property type="component" value="Unassembled WGS sequence"/>
</dbReference>
<evidence type="ECO:0000256" key="1">
    <source>
        <dbReference type="SAM" id="Phobius"/>
    </source>
</evidence>
<organism evidence="2 3">
    <name type="scientific">Candidatus Sulfotelmatobacter kueseliae</name>
    <dbReference type="NCBI Taxonomy" id="2042962"/>
    <lineage>
        <taxon>Bacteria</taxon>
        <taxon>Pseudomonadati</taxon>
        <taxon>Acidobacteriota</taxon>
        <taxon>Terriglobia</taxon>
        <taxon>Terriglobales</taxon>
        <taxon>Candidatus Korobacteraceae</taxon>
        <taxon>Candidatus Sulfotelmatobacter</taxon>
    </lineage>
</organism>
<reference evidence="3" key="1">
    <citation type="submission" date="2018-02" db="EMBL/GenBank/DDBJ databases">
        <authorList>
            <person name="Hausmann B."/>
        </authorList>
    </citation>
    <scope>NUCLEOTIDE SEQUENCE [LARGE SCALE GENOMIC DNA]</scope>
    <source>
        <strain evidence="3">Peat soil MAG SbA1</strain>
    </source>
</reference>
<feature type="transmembrane region" description="Helical" evidence="1">
    <location>
        <begin position="6"/>
        <end position="32"/>
    </location>
</feature>
<dbReference type="EMBL" id="OMOD01000141">
    <property type="protein sequence ID" value="SPF42841.1"/>
    <property type="molecule type" value="Genomic_DNA"/>
</dbReference>
<name>A0A2U3KT51_9BACT</name>
<keyword evidence="1" id="KW-0812">Transmembrane</keyword>
<keyword evidence="1" id="KW-0472">Membrane</keyword>
<feature type="transmembrane region" description="Helical" evidence="1">
    <location>
        <begin position="52"/>
        <end position="71"/>
    </location>
</feature>
<evidence type="ECO:0000313" key="2">
    <source>
        <dbReference type="EMBL" id="SPF42841.1"/>
    </source>
</evidence>
<feature type="transmembrane region" description="Helical" evidence="1">
    <location>
        <begin position="122"/>
        <end position="143"/>
    </location>
</feature>
<accession>A0A2U3KT51</accession>
<sequence length="149" mass="16521">MRKIPGWFAIGEILTVAYVGLCMVSVVVYAPFWLVGGLWKRRRRPAERGIRAWPLLAVLSLVAFMGVYILINDDMIVQLGNLTVWSAALFLLTVTYAVAAVASAVSLWRAPAEIVRRGVRRFSLIVTVALLIAAAYLAYWGIIGLRTWA</sequence>
<feature type="transmembrane region" description="Helical" evidence="1">
    <location>
        <begin position="83"/>
        <end position="110"/>
    </location>
</feature>
<protein>
    <submittedName>
        <fullName evidence="2">Uncharacterized protein</fullName>
    </submittedName>
</protein>
<keyword evidence="1" id="KW-1133">Transmembrane helix</keyword>
<proteinExistence type="predicted"/>
<evidence type="ECO:0000313" key="3">
    <source>
        <dbReference type="Proteomes" id="UP000238701"/>
    </source>
</evidence>
<dbReference type="AlphaFoldDB" id="A0A2U3KT51"/>